<dbReference type="Proteomes" id="UP000248863">
    <property type="component" value="Unassembled WGS sequence"/>
</dbReference>
<dbReference type="OrthoDB" id="7570189at2"/>
<evidence type="ECO:0008006" key="3">
    <source>
        <dbReference type="Google" id="ProtNLM"/>
    </source>
</evidence>
<dbReference type="AlphaFoldDB" id="A0A327KM60"/>
<protein>
    <recommendedName>
        <fullName evidence="3">Head-tail adaptor protein</fullName>
    </recommendedName>
</protein>
<evidence type="ECO:0000313" key="2">
    <source>
        <dbReference type="Proteomes" id="UP000248863"/>
    </source>
</evidence>
<dbReference type="InterPro" id="IPR038666">
    <property type="entry name" value="SSP1_head-tail_sf"/>
</dbReference>
<feature type="non-terminal residue" evidence="1">
    <location>
        <position position="1"/>
    </location>
</feature>
<reference evidence="1 2" key="1">
    <citation type="submission" date="2017-07" db="EMBL/GenBank/DDBJ databases">
        <title>Draft Genome Sequences of Select Purple Nonsulfur Bacteria.</title>
        <authorList>
            <person name="Lasarre B."/>
            <person name="Mckinlay J.B."/>
        </authorList>
    </citation>
    <scope>NUCLEOTIDE SEQUENCE [LARGE SCALE GENOMIC DNA]</scope>
    <source>
        <strain evidence="1 2">DSM 11907</strain>
    </source>
</reference>
<name>A0A327KM60_9BRAD</name>
<keyword evidence="2" id="KW-1185">Reference proteome</keyword>
<dbReference type="InterPro" id="IPR008767">
    <property type="entry name" value="Phage_SPP1_head-tail_adaptor"/>
</dbReference>
<dbReference type="EMBL" id="NPEU01000091">
    <property type="protein sequence ID" value="RAI39084.1"/>
    <property type="molecule type" value="Genomic_DNA"/>
</dbReference>
<dbReference type="Pfam" id="PF05521">
    <property type="entry name" value="Phage_HCP"/>
    <property type="match status" value="1"/>
</dbReference>
<dbReference type="RefSeq" id="WP_111357070.1">
    <property type="nucleotide sequence ID" value="NZ_NPEU01000091.1"/>
</dbReference>
<gene>
    <name evidence="1" type="ORF">CH338_10595</name>
</gene>
<dbReference type="Gene3D" id="2.40.10.270">
    <property type="entry name" value="Bacteriophage SPP1 head-tail adaptor protein"/>
    <property type="match status" value="1"/>
</dbReference>
<accession>A0A327KM60</accession>
<sequence length="74" mass="8138">TTLWAALAPRGGRGEVDADTAGAVVTHRILLRSGPEITTRHRFRAGARLFRVMAVRDLDPAGRFLIVDAEERID</sequence>
<organism evidence="1 2">
    <name type="scientific">Rhodoplanes elegans</name>
    <dbReference type="NCBI Taxonomy" id="29408"/>
    <lineage>
        <taxon>Bacteria</taxon>
        <taxon>Pseudomonadati</taxon>
        <taxon>Pseudomonadota</taxon>
        <taxon>Alphaproteobacteria</taxon>
        <taxon>Hyphomicrobiales</taxon>
        <taxon>Nitrobacteraceae</taxon>
        <taxon>Rhodoplanes</taxon>
    </lineage>
</organism>
<comment type="caution">
    <text evidence="1">The sequence shown here is derived from an EMBL/GenBank/DDBJ whole genome shotgun (WGS) entry which is preliminary data.</text>
</comment>
<evidence type="ECO:0000313" key="1">
    <source>
        <dbReference type="EMBL" id="RAI39084.1"/>
    </source>
</evidence>
<proteinExistence type="predicted"/>